<comment type="subcellular location">
    <subcellularLocation>
        <location evidence="1">Cytoplasm</location>
    </subcellularLocation>
</comment>
<evidence type="ECO:0000259" key="6">
    <source>
        <dbReference type="PROSITE" id="PS50166"/>
    </source>
</evidence>
<dbReference type="InterPro" id="IPR011989">
    <property type="entry name" value="ARM-like"/>
</dbReference>
<gene>
    <name evidence="7" type="primary">Contig14971.g15954</name>
    <name evidence="7" type="ORF">STYLEM_10762</name>
</gene>
<dbReference type="AlphaFoldDB" id="A0A078ALK5"/>
<keyword evidence="8" id="KW-1185">Reference proteome</keyword>
<keyword evidence="2" id="KW-0813">Transport</keyword>
<dbReference type="InterPro" id="IPR040122">
    <property type="entry name" value="Importin_beta"/>
</dbReference>
<evidence type="ECO:0000256" key="5">
    <source>
        <dbReference type="ARBA" id="ARBA00022927"/>
    </source>
</evidence>
<feature type="domain" description="Importin N-terminal" evidence="6">
    <location>
        <begin position="27"/>
        <end position="117"/>
    </location>
</feature>
<dbReference type="GO" id="GO:0031267">
    <property type="term" value="F:small GTPase binding"/>
    <property type="evidence" value="ECO:0007669"/>
    <property type="project" value="InterPro"/>
</dbReference>
<dbReference type="PROSITE" id="PS50166">
    <property type="entry name" value="IMPORTIN_B_NT"/>
    <property type="match status" value="1"/>
</dbReference>
<dbReference type="InterPro" id="IPR001494">
    <property type="entry name" value="Importin-beta_N"/>
</dbReference>
<evidence type="ECO:0000256" key="2">
    <source>
        <dbReference type="ARBA" id="ARBA00022448"/>
    </source>
</evidence>
<dbReference type="Pfam" id="PF03810">
    <property type="entry name" value="IBN_N"/>
    <property type="match status" value="1"/>
</dbReference>
<dbReference type="PANTHER" id="PTHR10527">
    <property type="entry name" value="IMPORTIN BETA"/>
    <property type="match status" value="1"/>
</dbReference>
<evidence type="ECO:0000256" key="4">
    <source>
        <dbReference type="ARBA" id="ARBA00022737"/>
    </source>
</evidence>
<keyword evidence="3" id="KW-0963">Cytoplasm</keyword>
<reference evidence="7 8" key="1">
    <citation type="submission" date="2014-06" db="EMBL/GenBank/DDBJ databases">
        <authorList>
            <person name="Swart Estienne"/>
        </authorList>
    </citation>
    <scope>NUCLEOTIDE SEQUENCE [LARGE SCALE GENOMIC DNA]</scope>
    <source>
        <strain evidence="7 8">130c</strain>
    </source>
</reference>
<proteinExistence type="predicted"/>
<dbReference type="GO" id="GO:0005737">
    <property type="term" value="C:cytoplasm"/>
    <property type="evidence" value="ECO:0007669"/>
    <property type="project" value="UniProtKB-SubCell"/>
</dbReference>
<dbReference type="Pfam" id="PF25574">
    <property type="entry name" value="TPR_IMB1"/>
    <property type="match status" value="1"/>
</dbReference>
<organism evidence="7 8">
    <name type="scientific">Stylonychia lemnae</name>
    <name type="common">Ciliate</name>
    <dbReference type="NCBI Taxonomy" id="5949"/>
    <lineage>
        <taxon>Eukaryota</taxon>
        <taxon>Sar</taxon>
        <taxon>Alveolata</taxon>
        <taxon>Ciliophora</taxon>
        <taxon>Intramacronucleata</taxon>
        <taxon>Spirotrichea</taxon>
        <taxon>Stichotrichia</taxon>
        <taxon>Sporadotrichida</taxon>
        <taxon>Oxytrichidae</taxon>
        <taxon>Stylonychinae</taxon>
        <taxon>Stylonychia</taxon>
    </lineage>
</organism>
<accession>A0A078ALK5</accession>
<evidence type="ECO:0000256" key="3">
    <source>
        <dbReference type="ARBA" id="ARBA00022490"/>
    </source>
</evidence>
<protein>
    <submittedName>
        <fullName evidence="7">Importin subunit beta-1-like</fullName>
    </submittedName>
</protein>
<evidence type="ECO:0000313" key="7">
    <source>
        <dbReference type="EMBL" id="CDW81738.1"/>
    </source>
</evidence>
<dbReference type="OrthoDB" id="10263328at2759"/>
<dbReference type="Gene3D" id="1.25.10.10">
    <property type="entry name" value="Leucine-rich Repeat Variant"/>
    <property type="match status" value="1"/>
</dbReference>
<dbReference type="OMA" id="QQYQERW"/>
<keyword evidence="4" id="KW-0677">Repeat</keyword>
<sequence length="880" mass="99550">MSIQFFDELKQFLAGSQNPNNEYRKHAEAEIRRLRDQDPRTFIASLTKEIADESNPNEVRMMGALVFKNFVSNRGGVNNKSKFNVIFQDQRYEDYWINLEREFKDYIKDAVLASLACPNGAVRKQVANAIAAIASIEVPRNEWLEIIPNLCNNAANESIDIVNASVETLGFICEEIEPNQINDQLKSLIIQAMTRNIYADPALQNTTTLAIKAFYLALPYATQNFRVVHERDYIMGRLFDAFSSPEEDIRTVAMQTLVDIGRQEYDSIEYYFQKICEITATIARNDEEKVGAQAIEFWTSLAEEEISRLKKRQNFKGYINQCCKDLVCLLLDCVQRVNIDEEDEDDDELSVALSSGCCLAAIAQLNGDQILDMVIEFVSQNIGSQNWKQRYSSLLALGAITEGPEKLNYVNKIMPGLQALLDKFQDNHAQVRCAVAWVFSKICENHSDVIIMYTPSDKFIPILLMALKDKPKISNHVCRIFENLCQSLNQERDQRSNYLTGYFQAISNELIQNAYRTDFEGSSADLLLASFLALSIHLEKAGSDSYEVLFSMLIPVLQFIDDTLDFGKFGEKKSKELQDYLSGVLQVILAKVGSAVSDDLSSQIIQLLIKLFQAQKRVTENGLIAFSGLCNGLGERVNISEFGIYICYALKGQDDECVRLACGIISDLANALKFKVTTFLKEFVPLLFEILKDQNQDRNSKLQAIIALGDLAMNSGNSFMEEYLEETLKILESACKLSTQIISEDDDSDLYLYLDNLRSSLVECYVTIVQGLEEASINAKQIFVRYSPALFLFLQQIVQNEINPSKVIQLFFQHFLQEQLRNALGLIGDIASAVGRHVQNLLTQPFVEKLTLILKNDPDQYSKEVAEFTYQSIAQAVMQS</sequence>
<keyword evidence="5" id="KW-0653">Protein transport</keyword>
<name>A0A078ALK5_STYLE</name>
<dbReference type="InParanoid" id="A0A078ALK5"/>
<dbReference type="GO" id="GO:0006606">
    <property type="term" value="P:protein import into nucleus"/>
    <property type="evidence" value="ECO:0007669"/>
    <property type="project" value="InterPro"/>
</dbReference>
<dbReference type="InterPro" id="IPR016024">
    <property type="entry name" value="ARM-type_fold"/>
</dbReference>
<dbReference type="EMBL" id="CCKQ01010232">
    <property type="protein sequence ID" value="CDW81738.1"/>
    <property type="molecule type" value="Genomic_DNA"/>
</dbReference>
<dbReference type="Proteomes" id="UP000039865">
    <property type="component" value="Unassembled WGS sequence"/>
</dbReference>
<evidence type="ECO:0000256" key="1">
    <source>
        <dbReference type="ARBA" id="ARBA00004496"/>
    </source>
</evidence>
<dbReference type="FunCoup" id="A0A078ALK5">
    <property type="interactions" value="655"/>
</dbReference>
<dbReference type="SUPFAM" id="SSF48371">
    <property type="entry name" value="ARM repeat"/>
    <property type="match status" value="1"/>
</dbReference>
<evidence type="ECO:0000313" key="8">
    <source>
        <dbReference type="Proteomes" id="UP000039865"/>
    </source>
</evidence>
<dbReference type="SMART" id="SM00913">
    <property type="entry name" value="IBN_N"/>
    <property type="match status" value="1"/>
</dbReference>
<dbReference type="InterPro" id="IPR058584">
    <property type="entry name" value="IMB1_TNPO1-like_TPR"/>
</dbReference>